<accession>A0A9D2R023</accession>
<dbReference type="Gene3D" id="3.40.630.30">
    <property type="match status" value="1"/>
</dbReference>
<name>A0A9D2R023_9FIRM</name>
<dbReference type="Proteomes" id="UP000823851">
    <property type="component" value="Unassembled WGS sequence"/>
</dbReference>
<dbReference type="InterPro" id="IPR000182">
    <property type="entry name" value="GNAT_dom"/>
</dbReference>
<feature type="domain" description="N-acetyltransferase" evidence="1">
    <location>
        <begin position="16"/>
        <end position="149"/>
    </location>
</feature>
<dbReference type="Pfam" id="PF13508">
    <property type="entry name" value="Acetyltransf_7"/>
    <property type="match status" value="1"/>
</dbReference>
<organism evidence="2 3">
    <name type="scientific">Candidatus Eisenbergiella stercorigallinarum</name>
    <dbReference type="NCBI Taxonomy" id="2838557"/>
    <lineage>
        <taxon>Bacteria</taxon>
        <taxon>Bacillati</taxon>
        <taxon>Bacillota</taxon>
        <taxon>Clostridia</taxon>
        <taxon>Lachnospirales</taxon>
        <taxon>Lachnospiraceae</taxon>
        <taxon>Eisenbergiella</taxon>
    </lineage>
</organism>
<dbReference type="InterPro" id="IPR016181">
    <property type="entry name" value="Acyl_CoA_acyltransferase"/>
</dbReference>
<dbReference type="SUPFAM" id="SSF55729">
    <property type="entry name" value="Acyl-CoA N-acyltransferases (Nat)"/>
    <property type="match status" value="1"/>
</dbReference>
<reference evidence="2" key="1">
    <citation type="journal article" date="2021" name="PeerJ">
        <title>Extensive microbial diversity within the chicken gut microbiome revealed by metagenomics and culture.</title>
        <authorList>
            <person name="Gilroy R."/>
            <person name="Ravi A."/>
            <person name="Getino M."/>
            <person name="Pursley I."/>
            <person name="Horton D.L."/>
            <person name="Alikhan N.F."/>
            <person name="Baker D."/>
            <person name="Gharbi K."/>
            <person name="Hall N."/>
            <person name="Watson M."/>
            <person name="Adriaenssens E.M."/>
            <person name="Foster-Nyarko E."/>
            <person name="Jarju S."/>
            <person name="Secka A."/>
            <person name="Antonio M."/>
            <person name="Oren A."/>
            <person name="Chaudhuri R.R."/>
            <person name="La Ragione R."/>
            <person name="Hildebrand F."/>
            <person name="Pallen M.J."/>
        </authorList>
    </citation>
    <scope>NUCLEOTIDE SEQUENCE</scope>
    <source>
        <strain evidence="2">ChiHjej8B7-25341</strain>
    </source>
</reference>
<dbReference type="GO" id="GO:0016747">
    <property type="term" value="F:acyltransferase activity, transferring groups other than amino-acyl groups"/>
    <property type="evidence" value="ECO:0007669"/>
    <property type="project" value="InterPro"/>
</dbReference>
<keyword evidence="2" id="KW-0808">Transferase</keyword>
<sequence>MEHIRQAVPKDVSRIAEILVFTKRMNYRRIFHNDKVSFGEIQVYPLAQDLLEHPEKLRKIWVYDDEFVKGMIHVDGERIQELYVDFFFENQGIGGKLLDFACQKGGRYLWVLEKNESAIRFYERHHFRLTGEKQPEEGTEEYIVKMEFNISLCHG</sequence>
<proteinExistence type="predicted"/>
<dbReference type="AlphaFoldDB" id="A0A9D2R023"/>
<gene>
    <name evidence="2" type="ORF">H9912_10675</name>
</gene>
<dbReference type="EMBL" id="DWUW01000303">
    <property type="protein sequence ID" value="HJD32387.1"/>
    <property type="molecule type" value="Genomic_DNA"/>
</dbReference>
<dbReference type="EC" id="2.3.1.-" evidence="2"/>
<evidence type="ECO:0000313" key="2">
    <source>
        <dbReference type="EMBL" id="HJD32387.1"/>
    </source>
</evidence>
<evidence type="ECO:0000259" key="1">
    <source>
        <dbReference type="PROSITE" id="PS51186"/>
    </source>
</evidence>
<comment type="caution">
    <text evidence="2">The sequence shown here is derived from an EMBL/GenBank/DDBJ whole genome shotgun (WGS) entry which is preliminary data.</text>
</comment>
<evidence type="ECO:0000313" key="3">
    <source>
        <dbReference type="Proteomes" id="UP000823851"/>
    </source>
</evidence>
<keyword evidence="2" id="KW-0012">Acyltransferase</keyword>
<protein>
    <submittedName>
        <fullName evidence="2">GNAT family N-acetyltransferase</fullName>
        <ecNumber evidence="2">2.3.1.-</ecNumber>
    </submittedName>
</protein>
<reference evidence="2" key="2">
    <citation type="submission" date="2021-04" db="EMBL/GenBank/DDBJ databases">
        <authorList>
            <person name="Gilroy R."/>
        </authorList>
    </citation>
    <scope>NUCLEOTIDE SEQUENCE</scope>
    <source>
        <strain evidence="2">ChiHjej8B7-25341</strain>
    </source>
</reference>
<dbReference type="PROSITE" id="PS51186">
    <property type="entry name" value="GNAT"/>
    <property type="match status" value="1"/>
</dbReference>